<organism evidence="4 5">
    <name type="scientific">Rhodopseudomonas rhenobacensis</name>
    <dbReference type="NCBI Taxonomy" id="87461"/>
    <lineage>
        <taxon>Bacteria</taxon>
        <taxon>Pseudomonadati</taxon>
        <taxon>Pseudomonadota</taxon>
        <taxon>Alphaproteobacteria</taxon>
        <taxon>Hyphomicrobiales</taxon>
        <taxon>Nitrobacteraceae</taxon>
        <taxon>Rhodopseudomonas</taxon>
    </lineage>
</organism>
<dbReference type="EC" id="2.4.1.-" evidence="4"/>
<evidence type="ECO:0000313" key="4">
    <source>
        <dbReference type="EMBL" id="MBB5050038.1"/>
    </source>
</evidence>
<dbReference type="InterPro" id="IPR001296">
    <property type="entry name" value="Glyco_trans_1"/>
</dbReference>
<gene>
    <name evidence="4" type="ORF">HNR60_004826</name>
</gene>
<protein>
    <submittedName>
        <fullName evidence="4">UDP-glucose:(Heptosyl)LPS alpha-1,3-glucosyltransferase</fullName>
        <ecNumber evidence="4">2.4.1.-</ecNumber>
    </submittedName>
</protein>
<feature type="domain" description="Glycosyl transferase family 1" evidence="3">
    <location>
        <begin position="180"/>
        <end position="328"/>
    </location>
</feature>
<dbReference type="Proteomes" id="UP000542353">
    <property type="component" value="Unassembled WGS sequence"/>
</dbReference>
<name>A0A7W7Z8W0_9BRAD</name>
<dbReference type="CDD" id="cd03801">
    <property type="entry name" value="GT4_PimA-like"/>
    <property type="match status" value="1"/>
</dbReference>
<reference evidence="4 5" key="1">
    <citation type="submission" date="2020-08" db="EMBL/GenBank/DDBJ databases">
        <title>Genomic Encyclopedia of Type Strains, Phase IV (KMG-IV): sequencing the most valuable type-strain genomes for metagenomic binning, comparative biology and taxonomic classification.</title>
        <authorList>
            <person name="Goeker M."/>
        </authorList>
    </citation>
    <scope>NUCLEOTIDE SEQUENCE [LARGE SCALE GENOMIC DNA]</scope>
    <source>
        <strain evidence="4 5">DSM 12706</strain>
    </source>
</reference>
<sequence length="366" mass="39252">MRVTLAVFQLAKLGGKERDCLAVARALAARGHAVTVLTTAAPARPEPQLQVVVLPTTGNANHARTTSFAAAVRAHHAAARGDALLAFDRVPGADFFFAADPSYTLRYSGLLSRLMPRRRAMLALERGIYDVTAKSQIFFLTMRQRDEYVAAYRLDPARAAVLPLILHEERYAAVAARDDKAQIRARLGLAPDALVALCIGIPAKRKGFDRALAALAAHPRLQLILAGSSDGWITPRIRQLGLQDRVRVLPYGADVVDLLSAADVFLHPAREEAAGVVLGEALLAGTPVIVSGVCGYAPEVARAGAGIVLAEPFQAEDLARAIGEVIDRLPEFRQAAAAESARLQQVRGHWLATIADKVETLAPRAR</sequence>
<accession>A0A7W7Z8W0</accession>
<keyword evidence="1 4" id="KW-0328">Glycosyltransferase</keyword>
<evidence type="ECO:0000256" key="1">
    <source>
        <dbReference type="ARBA" id="ARBA00022676"/>
    </source>
</evidence>
<dbReference type="PANTHER" id="PTHR12526:SF510">
    <property type="entry name" value="D-INOSITOL 3-PHOSPHATE GLYCOSYLTRANSFERASE"/>
    <property type="match status" value="1"/>
</dbReference>
<keyword evidence="5" id="KW-1185">Reference proteome</keyword>
<comment type="caution">
    <text evidence="4">The sequence shown here is derived from an EMBL/GenBank/DDBJ whole genome shotgun (WGS) entry which is preliminary data.</text>
</comment>
<dbReference type="Pfam" id="PF00534">
    <property type="entry name" value="Glycos_transf_1"/>
    <property type="match status" value="1"/>
</dbReference>
<dbReference type="GO" id="GO:0016757">
    <property type="term" value="F:glycosyltransferase activity"/>
    <property type="evidence" value="ECO:0007669"/>
    <property type="project" value="UniProtKB-KW"/>
</dbReference>
<dbReference type="EMBL" id="JACHIH010000063">
    <property type="protein sequence ID" value="MBB5050038.1"/>
    <property type="molecule type" value="Genomic_DNA"/>
</dbReference>
<evidence type="ECO:0000313" key="5">
    <source>
        <dbReference type="Proteomes" id="UP000542353"/>
    </source>
</evidence>
<keyword evidence="2 4" id="KW-0808">Transferase</keyword>
<proteinExistence type="predicted"/>
<evidence type="ECO:0000259" key="3">
    <source>
        <dbReference type="Pfam" id="PF00534"/>
    </source>
</evidence>
<dbReference type="AlphaFoldDB" id="A0A7W7Z8W0"/>
<dbReference type="SUPFAM" id="SSF53756">
    <property type="entry name" value="UDP-Glycosyltransferase/glycogen phosphorylase"/>
    <property type="match status" value="1"/>
</dbReference>
<dbReference type="RefSeq" id="WP_184262918.1">
    <property type="nucleotide sequence ID" value="NZ_JACHIH010000063.1"/>
</dbReference>
<dbReference type="PANTHER" id="PTHR12526">
    <property type="entry name" value="GLYCOSYLTRANSFERASE"/>
    <property type="match status" value="1"/>
</dbReference>
<dbReference type="Gene3D" id="3.40.50.2000">
    <property type="entry name" value="Glycogen Phosphorylase B"/>
    <property type="match status" value="2"/>
</dbReference>
<evidence type="ECO:0000256" key="2">
    <source>
        <dbReference type="ARBA" id="ARBA00022679"/>
    </source>
</evidence>